<feature type="region of interest" description="Disordered" evidence="5">
    <location>
        <begin position="1"/>
        <end position="27"/>
    </location>
</feature>
<evidence type="ECO:0000256" key="3">
    <source>
        <dbReference type="ARBA" id="ARBA00022989"/>
    </source>
</evidence>
<feature type="transmembrane region" description="Helical" evidence="6">
    <location>
        <begin position="402"/>
        <end position="423"/>
    </location>
</feature>
<evidence type="ECO:0000256" key="1">
    <source>
        <dbReference type="ARBA" id="ARBA00004651"/>
    </source>
</evidence>
<dbReference type="OrthoDB" id="9180256at2"/>
<dbReference type="InterPro" id="IPR020846">
    <property type="entry name" value="MFS_dom"/>
</dbReference>
<organism evidence="8 9">
    <name type="scientific">Bifidobacterium simiarum</name>
    <dbReference type="NCBI Taxonomy" id="2045441"/>
    <lineage>
        <taxon>Bacteria</taxon>
        <taxon>Bacillati</taxon>
        <taxon>Actinomycetota</taxon>
        <taxon>Actinomycetes</taxon>
        <taxon>Bifidobacteriales</taxon>
        <taxon>Bifidobacteriaceae</taxon>
        <taxon>Bifidobacterium</taxon>
    </lineage>
</organism>
<dbReference type="Pfam" id="PF07690">
    <property type="entry name" value="MFS_1"/>
    <property type="match status" value="1"/>
</dbReference>
<comment type="caution">
    <text evidence="8">The sequence shown here is derived from an EMBL/GenBank/DDBJ whole genome shotgun (WGS) entry which is preliminary data.</text>
</comment>
<dbReference type="RefSeq" id="WP_100512186.1">
    <property type="nucleotide sequence ID" value="NZ_PEBK01000001.1"/>
</dbReference>
<feature type="transmembrane region" description="Helical" evidence="6">
    <location>
        <begin position="366"/>
        <end position="390"/>
    </location>
</feature>
<dbReference type="GO" id="GO:0022857">
    <property type="term" value="F:transmembrane transporter activity"/>
    <property type="evidence" value="ECO:0007669"/>
    <property type="project" value="InterPro"/>
</dbReference>
<evidence type="ECO:0000256" key="6">
    <source>
        <dbReference type="SAM" id="Phobius"/>
    </source>
</evidence>
<dbReference type="InterPro" id="IPR011701">
    <property type="entry name" value="MFS"/>
</dbReference>
<dbReference type="GO" id="GO:0005886">
    <property type="term" value="C:plasma membrane"/>
    <property type="evidence" value="ECO:0007669"/>
    <property type="project" value="UniProtKB-SubCell"/>
</dbReference>
<feature type="transmembrane region" description="Helical" evidence="6">
    <location>
        <begin position="45"/>
        <end position="68"/>
    </location>
</feature>
<feature type="transmembrane region" description="Helical" evidence="6">
    <location>
        <begin position="202"/>
        <end position="222"/>
    </location>
</feature>
<evidence type="ECO:0000256" key="2">
    <source>
        <dbReference type="ARBA" id="ARBA00022692"/>
    </source>
</evidence>
<feature type="transmembrane region" description="Helical" evidence="6">
    <location>
        <begin position="134"/>
        <end position="153"/>
    </location>
</feature>
<keyword evidence="3 6" id="KW-1133">Transmembrane helix</keyword>
<evidence type="ECO:0000313" key="8">
    <source>
        <dbReference type="EMBL" id="PJM76320.1"/>
    </source>
</evidence>
<feature type="transmembrane region" description="Helical" evidence="6">
    <location>
        <begin position="174"/>
        <end position="196"/>
    </location>
</feature>
<dbReference type="Proteomes" id="UP000231451">
    <property type="component" value="Unassembled WGS sequence"/>
</dbReference>
<evidence type="ECO:0000313" key="9">
    <source>
        <dbReference type="Proteomes" id="UP000231451"/>
    </source>
</evidence>
<accession>A0A2M9HHL9</accession>
<name>A0A2M9HHL9_9BIFI</name>
<feature type="domain" description="Major facilitator superfamily (MFS) profile" evidence="7">
    <location>
        <begin position="278"/>
        <end position="459"/>
    </location>
</feature>
<dbReference type="InterPro" id="IPR036259">
    <property type="entry name" value="MFS_trans_sf"/>
</dbReference>
<feature type="compositionally biased region" description="Polar residues" evidence="5">
    <location>
        <begin position="1"/>
        <end position="23"/>
    </location>
</feature>
<dbReference type="Gene3D" id="1.20.1250.20">
    <property type="entry name" value="MFS general substrate transporter like domains"/>
    <property type="match status" value="2"/>
</dbReference>
<feature type="transmembrane region" description="Helical" evidence="6">
    <location>
        <begin position="435"/>
        <end position="455"/>
    </location>
</feature>
<feature type="transmembrane region" description="Helical" evidence="6">
    <location>
        <begin position="273"/>
        <end position="293"/>
    </location>
</feature>
<evidence type="ECO:0000256" key="4">
    <source>
        <dbReference type="ARBA" id="ARBA00023136"/>
    </source>
</evidence>
<feature type="transmembrane region" description="Helical" evidence="6">
    <location>
        <begin position="341"/>
        <end position="360"/>
    </location>
</feature>
<comment type="subcellular location">
    <subcellularLocation>
        <location evidence="1">Cell membrane</location>
        <topology evidence="1">Multi-pass membrane protein</topology>
    </subcellularLocation>
</comment>
<sequence>MKSVQHQTIRKTPNTNRTDPQTTDPRKRAHSPYVLIFRTPGAKAFSAAAAVARLPISMMGLGIVLALNNIYDNWTVAGTMSAVYVFAAAVVTPFYARLFDRFGQRKVGRVALILQVIAMLTFALGALLRIPISALFVLAALMGVTQFAFGALVRTRWAWALRGEKDDTLLNTAYAFESAIDETVFILGPILAAFLATSVHPVSQLVVPALCALVGGMVFFSLKSTQPPVVATLTDVEAAAGTDGSGSVVGRGGNVRAGEGSRKISTRRHVRSALTYPGIALLVLVFVAFNMSFSAFDVSVTAITKSMGLERIVGLQLALFAVGSLIGALIFGSIRLKGSHWSHMVILLAALSLWYVGFRLSADNLVLLGVLEVFAGMFVAPSFATGNLIVKNIVPDESLTEGLSWLGTGNSIGVSLGSSVAGVVLDSFGTHAGMWIPFVATACSVPLAAIAWLLARRRR</sequence>
<dbReference type="PANTHER" id="PTHR23542">
    <property type="match status" value="1"/>
</dbReference>
<proteinExistence type="predicted"/>
<dbReference type="PANTHER" id="PTHR23542:SF1">
    <property type="entry name" value="MAJOR FACILITATOR SUPERFAMILY (MFS) PROFILE DOMAIN-CONTAINING PROTEIN"/>
    <property type="match status" value="1"/>
</dbReference>
<gene>
    <name evidence="8" type="ORF">CSQ87_00050</name>
</gene>
<feature type="transmembrane region" description="Helical" evidence="6">
    <location>
        <begin position="74"/>
        <end position="95"/>
    </location>
</feature>
<keyword evidence="4 6" id="KW-0472">Membrane</keyword>
<protein>
    <submittedName>
        <fullName evidence="8">MFS transporter</fullName>
    </submittedName>
</protein>
<evidence type="ECO:0000259" key="7">
    <source>
        <dbReference type="PROSITE" id="PS50850"/>
    </source>
</evidence>
<evidence type="ECO:0000256" key="5">
    <source>
        <dbReference type="SAM" id="MobiDB-lite"/>
    </source>
</evidence>
<dbReference type="PROSITE" id="PS50850">
    <property type="entry name" value="MFS"/>
    <property type="match status" value="1"/>
</dbReference>
<dbReference type="SUPFAM" id="SSF103473">
    <property type="entry name" value="MFS general substrate transporter"/>
    <property type="match status" value="1"/>
</dbReference>
<reference evidence="8 9" key="1">
    <citation type="submission" date="2017-10" db="EMBL/GenBank/DDBJ databases">
        <title>Draft genome sequences of strains TRE 1, TRE 9, TRE H and TRI 7, isolated from tamarins, belonging to four potential novel Bifidobacterium species.</title>
        <authorList>
            <person name="Mattarelli P."/>
            <person name="Modesto M."/>
            <person name="Puglisi E."/>
            <person name="Morelli L."/>
            <person name="Spezio C."/>
            <person name="Bonetti A."/>
            <person name="Sandri C."/>
        </authorList>
    </citation>
    <scope>NUCLEOTIDE SEQUENCE [LARGE SCALE GENOMIC DNA]</scope>
    <source>
        <strain evidence="9">TRI7</strain>
    </source>
</reference>
<feature type="transmembrane region" description="Helical" evidence="6">
    <location>
        <begin position="313"/>
        <end position="334"/>
    </location>
</feature>
<keyword evidence="2 6" id="KW-0812">Transmembrane</keyword>
<dbReference type="EMBL" id="PEBK01000001">
    <property type="protein sequence ID" value="PJM76320.1"/>
    <property type="molecule type" value="Genomic_DNA"/>
</dbReference>
<keyword evidence="9" id="KW-1185">Reference proteome</keyword>
<dbReference type="AlphaFoldDB" id="A0A2M9HHL9"/>
<feature type="transmembrane region" description="Helical" evidence="6">
    <location>
        <begin position="107"/>
        <end position="128"/>
    </location>
</feature>